<evidence type="ECO:0000313" key="4">
    <source>
        <dbReference type="Proteomes" id="UP000886787"/>
    </source>
</evidence>
<gene>
    <name evidence="3" type="ORF">IAD32_08410</name>
</gene>
<reference evidence="3" key="1">
    <citation type="submission" date="2020-10" db="EMBL/GenBank/DDBJ databases">
        <authorList>
            <person name="Gilroy R."/>
        </authorList>
    </citation>
    <scope>NUCLEOTIDE SEQUENCE</scope>
    <source>
        <strain evidence="3">ChiSjej1B19-3389</strain>
    </source>
</reference>
<evidence type="ECO:0008006" key="5">
    <source>
        <dbReference type="Google" id="ProtNLM"/>
    </source>
</evidence>
<feature type="transmembrane region" description="Helical" evidence="2">
    <location>
        <begin position="88"/>
        <end position="111"/>
    </location>
</feature>
<name>A0A9D0ZKU8_9FIRM</name>
<comment type="caution">
    <text evidence="3">The sequence shown here is derived from an EMBL/GenBank/DDBJ whole genome shotgun (WGS) entry which is preliminary data.</text>
</comment>
<dbReference type="EMBL" id="DVFW01000045">
    <property type="protein sequence ID" value="HIQ81286.1"/>
    <property type="molecule type" value="Genomic_DNA"/>
</dbReference>
<feature type="transmembrane region" description="Helical" evidence="2">
    <location>
        <begin position="32"/>
        <end position="53"/>
    </location>
</feature>
<dbReference type="AlphaFoldDB" id="A0A9D0ZKU8"/>
<feature type="compositionally biased region" description="Low complexity" evidence="1">
    <location>
        <begin position="349"/>
        <end position="369"/>
    </location>
</feature>
<reference evidence="3" key="2">
    <citation type="journal article" date="2021" name="PeerJ">
        <title>Extensive microbial diversity within the chicken gut microbiome revealed by metagenomics and culture.</title>
        <authorList>
            <person name="Gilroy R."/>
            <person name="Ravi A."/>
            <person name="Getino M."/>
            <person name="Pursley I."/>
            <person name="Horton D.L."/>
            <person name="Alikhan N.F."/>
            <person name="Baker D."/>
            <person name="Gharbi K."/>
            <person name="Hall N."/>
            <person name="Watson M."/>
            <person name="Adriaenssens E.M."/>
            <person name="Foster-Nyarko E."/>
            <person name="Jarju S."/>
            <person name="Secka A."/>
            <person name="Antonio M."/>
            <person name="Oren A."/>
            <person name="Chaudhuri R.R."/>
            <person name="La Ragione R."/>
            <person name="Hildebrand F."/>
            <person name="Pallen M.J."/>
        </authorList>
    </citation>
    <scope>NUCLEOTIDE SEQUENCE</scope>
    <source>
        <strain evidence="3">ChiSjej1B19-3389</strain>
    </source>
</reference>
<evidence type="ECO:0000313" key="3">
    <source>
        <dbReference type="EMBL" id="HIQ81286.1"/>
    </source>
</evidence>
<sequence>MYNGYHQMQAAYAQARANNLSLVKSYFKKKSILALGIILLVSALCSMALSFFASDVYKTILSALAEGENLLDTIDKNILTQLGSTSSWFMISMSVVGFLISVLFVSSFFIIYAKSKNEDPAVSPKAGFTILYVFAIIALVLSSLYALLFSLLFIISGVFTSTFFSVNGAVNNYNGTEAQFAIFISMLILFIFLAVIFGILLFYTINAVRFIGSVRYTLSYPDLKLKGAKAFGVCNIILGTLLSLGTIFFIVMACGIIFGYIPQAYTGPGVYYEILMPDLPFLVLSFVALILSCVSYFLYGAVSIGYDTHMKKHIPRQTPPAANSTYTGAPFYQSRPGSASSHGAYTSNRPAQQPQQPANPYAQPQRPANPYIPPAAPPVPPSTQTSPIPPASTPQKTSAEPVPAAVTQPEQTQTKVCPHCKTKAEKGDLFCQQCGTKLS</sequence>
<feature type="compositionally biased region" description="Pro residues" evidence="1">
    <location>
        <begin position="370"/>
        <end position="392"/>
    </location>
</feature>
<proteinExistence type="predicted"/>
<feature type="transmembrane region" description="Helical" evidence="2">
    <location>
        <begin position="180"/>
        <end position="205"/>
    </location>
</feature>
<evidence type="ECO:0000256" key="1">
    <source>
        <dbReference type="SAM" id="MobiDB-lite"/>
    </source>
</evidence>
<feature type="transmembrane region" description="Helical" evidence="2">
    <location>
        <begin position="131"/>
        <end position="160"/>
    </location>
</feature>
<organism evidence="3 4">
    <name type="scientific">Candidatus Scatavimonas merdigallinarum</name>
    <dbReference type="NCBI Taxonomy" id="2840914"/>
    <lineage>
        <taxon>Bacteria</taxon>
        <taxon>Bacillati</taxon>
        <taxon>Bacillota</taxon>
        <taxon>Clostridia</taxon>
        <taxon>Eubacteriales</taxon>
        <taxon>Oscillospiraceae</taxon>
        <taxon>Oscillospiraceae incertae sedis</taxon>
        <taxon>Candidatus Scatavimonas</taxon>
    </lineage>
</organism>
<feature type="transmembrane region" description="Helical" evidence="2">
    <location>
        <begin position="233"/>
        <end position="261"/>
    </location>
</feature>
<keyword evidence="2" id="KW-1133">Transmembrane helix</keyword>
<feature type="compositionally biased region" description="Polar residues" evidence="1">
    <location>
        <begin position="335"/>
        <end position="348"/>
    </location>
</feature>
<evidence type="ECO:0000256" key="2">
    <source>
        <dbReference type="SAM" id="Phobius"/>
    </source>
</evidence>
<protein>
    <recommendedName>
        <fullName evidence="5">Zinc-ribbon domain-containing protein</fullName>
    </recommendedName>
</protein>
<feature type="transmembrane region" description="Helical" evidence="2">
    <location>
        <begin position="281"/>
        <end position="306"/>
    </location>
</feature>
<accession>A0A9D0ZKU8</accession>
<keyword evidence="2" id="KW-0472">Membrane</keyword>
<keyword evidence="2" id="KW-0812">Transmembrane</keyword>
<feature type="region of interest" description="Disordered" evidence="1">
    <location>
        <begin position="334"/>
        <end position="415"/>
    </location>
</feature>
<dbReference type="Proteomes" id="UP000886787">
    <property type="component" value="Unassembled WGS sequence"/>
</dbReference>